<name>A0AAN8PA52_PATCE</name>
<evidence type="ECO:0000256" key="1">
    <source>
        <dbReference type="SAM" id="SignalP"/>
    </source>
</evidence>
<evidence type="ECO:0000313" key="3">
    <source>
        <dbReference type="Proteomes" id="UP001347796"/>
    </source>
</evidence>
<reference evidence="2 3" key="1">
    <citation type="submission" date="2024-01" db="EMBL/GenBank/DDBJ databases">
        <title>The genome of the rayed Mediterranean limpet Patella caerulea (Linnaeus, 1758).</title>
        <authorList>
            <person name="Anh-Thu Weber A."/>
            <person name="Halstead-Nussloch G."/>
        </authorList>
    </citation>
    <scope>NUCLEOTIDE SEQUENCE [LARGE SCALE GENOMIC DNA]</scope>
    <source>
        <strain evidence="2">AATW-2023a</strain>
        <tissue evidence="2">Whole specimen</tissue>
    </source>
</reference>
<feature type="signal peptide" evidence="1">
    <location>
        <begin position="1"/>
        <end position="18"/>
    </location>
</feature>
<dbReference type="AlphaFoldDB" id="A0AAN8PA52"/>
<feature type="chain" id="PRO_5042889015" evidence="1">
    <location>
        <begin position="19"/>
        <end position="90"/>
    </location>
</feature>
<sequence>MMKLVLVALCVVVVAAYAVEVDMDFLESALAFKEQAMRRDAEENTVKRAMIDLNGQCSELNGKCHMFRPCCNNENVRCTNFLGGACVPRI</sequence>
<comment type="caution">
    <text evidence="2">The sequence shown here is derived from an EMBL/GenBank/DDBJ whole genome shotgun (WGS) entry which is preliminary data.</text>
</comment>
<keyword evidence="3" id="KW-1185">Reference proteome</keyword>
<proteinExistence type="predicted"/>
<protein>
    <submittedName>
        <fullName evidence="2">Uncharacterized protein</fullName>
    </submittedName>
</protein>
<evidence type="ECO:0000313" key="2">
    <source>
        <dbReference type="EMBL" id="KAK6171569.1"/>
    </source>
</evidence>
<accession>A0AAN8PA52</accession>
<gene>
    <name evidence="2" type="ORF">SNE40_019726</name>
</gene>
<dbReference type="Proteomes" id="UP001347796">
    <property type="component" value="Unassembled WGS sequence"/>
</dbReference>
<organism evidence="2 3">
    <name type="scientific">Patella caerulea</name>
    <name type="common">Rayed Mediterranean limpet</name>
    <dbReference type="NCBI Taxonomy" id="87958"/>
    <lineage>
        <taxon>Eukaryota</taxon>
        <taxon>Metazoa</taxon>
        <taxon>Spiralia</taxon>
        <taxon>Lophotrochozoa</taxon>
        <taxon>Mollusca</taxon>
        <taxon>Gastropoda</taxon>
        <taxon>Patellogastropoda</taxon>
        <taxon>Patelloidea</taxon>
        <taxon>Patellidae</taxon>
        <taxon>Patella</taxon>
    </lineage>
</organism>
<dbReference type="EMBL" id="JAZGQO010000014">
    <property type="protein sequence ID" value="KAK6171569.1"/>
    <property type="molecule type" value="Genomic_DNA"/>
</dbReference>
<keyword evidence="1" id="KW-0732">Signal</keyword>